<protein>
    <recommendedName>
        <fullName evidence="3">LXG domain-containing protein</fullName>
    </recommendedName>
</protein>
<proteinExistence type="predicted"/>
<dbReference type="RefSeq" id="WP_380426916.1">
    <property type="nucleotide sequence ID" value="NZ_JBHRZV010000049.1"/>
</dbReference>
<evidence type="ECO:0000313" key="1">
    <source>
        <dbReference type="EMBL" id="MFC3928406.1"/>
    </source>
</evidence>
<accession>A0ABV8CWF3</accession>
<evidence type="ECO:0000313" key="2">
    <source>
        <dbReference type="Proteomes" id="UP001595807"/>
    </source>
</evidence>
<evidence type="ECO:0008006" key="3">
    <source>
        <dbReference type="Google" id="ProtNLM"/>
    </source>
</evidence>
<dbReference type="Proteomes" id="UP001595807">
    <property type="component" value="Unassembled WGS sequence"/>
</dbReference>
<comment type="caution">
    <text evidence="1">The sequence shown here is derived from an EMBL/GenBank/DDBJ whole genome shotgun (WGS) entry which is preliminary data.</text>
</comment>
<keyword evidence="2" id="KW-1185">Reference proteome</keyword>
<dbReference type="EMBL" id="JBHRZV010000049">
    <property type="protein sequence ID" value="MFC3928406.1"/>
    <property type="molecule type" value="Genomic_DNA"/>
</dbReference>
<gene>
    <name evidence="1" type="ORF">ACFORF_07480</name>
</gene>
<reference evidence="2" key="1">
    <citation type="journal article" date="2019" name="Int. J. Syst. Evol. Microbiol.">
        <title>The Global Catalogue of Microorganisms (GCM) 10K type strain sequencing project: providing services to taxonomists for standard genome sequencing and annotation.</title>
        <authorList>
            <consortium name="The Broad Institute Genomics Platform"/>
            <consortium name="The Broad Institute Genome Sequencing Center for Infectious Disease"/>
            <person name="Wu L."/>
            <person name="Ma J."/>
        </authorList>
    </citation>
    <scope>NUCLEOTIDE SEQUENCE [LARGE SCALE GENOMIC DNA]</scope>
    <source>
        <strain evidence="2">CCUG 67170</strain>
    </source>
</reference>
<sequence length="140" mass="15555">MAEEIAISLSDQEQIMSHAMTLVEETTNAVTSISAAIEAYKTLSSQGSFHDIYLGDGNDGFARFILKAQDLVTLAEVMYTHVETTYKTMIDVDKVLGVRIANNYYLNNPSASSEEKQYIRDHPEEALKAIQEAYGLSEKP</sequence>
<organism evidence="1 2">
    <name type="scientific">Streptococcus caprae</name>
    <dbReference type="NCBI Taxonomy" id="1640501"/>
    <lineage>
        <taxon>Bacteria</taxon>
        <taxon>Bacillati</taxon>
        <taxon>Bacillota</taxon>
        <taxon>Bacilli</taxon>
        <taxon>Lactobacillales</taxon>
        <taxon>Streptococcaceae</taxon>
        <taxon>Streptococcus</taxon>
    </lineage>
</organism>
<name>A0ABV8CWF3_9STRE</name>